<dbReference type="PANTHER" id="PTHR43464">
    <property type="entry name" value="METHYLTRANSFERASE"/>
    <property type="match status" value="1"/>
</dbReference>
<dbReference type="SUPFAM" id="SSF53335">
    <property type="entry name" value="S-adenosyl-L-methionine-dependent methyltransferases"/>
    <property type="match status" value="1"/>
</dbReference>
<dbReference type="GO" id="GO:0102208">
    <property type="term" value="F:2-polyprenyl-6-hydroxyphenol methylase activity"/>
    <property type="evidence" value="ECO:0007669"/>
    <property type="project" value="UniProtKB-EC"/>
</dbReference>
<feature type="domain" description="Methyltransferase" evidence="4">
    <location>
        <begin position="61"/>
        <end position="141"/>
    </location>
</feature>
<evidence type="ECO:0000256" key="3">
    <source>
        <dbReference type="ARBA" id="ARBA00022691"/>
    </source>
</evidence>
<dbReference type="EMBL" id="JBHSTI010000008">
    <property type="protein sequence ID" value="MFC6238193.1"/>
    <property type="molecule type" value="Genomic_DNA"/>
</dbReference>
<protein>
    <submittedName>
        <fullName evidence="5">Class I SAM-dependent methyltransferase</fullName>
        <ecNumber evidence="5">2.1.1.222</ecNumber>
        <ecNumber evidence="5">2.1.1.64</ecNumber>
    </submittedName>
</protein>
<dbReference type="Gene3D" id="3.40.50.150">
    <property type="entry name" value="Vaccinia Virus protein VP39"/>
    <property type="match status" value="1"/>
</dbReference>
<dbReference type="EC" id="2.1.1.222" evidence="5"/>
<gene>
    <name evidence="5" type="ORF">ACFQGU_09905</name>
</gene>
<proteinExistence type="predicted"/>
<keyword evidence="2 5" id="KW-0808">Transferase</keyword>
<organism evidence="5 6">
    <name type="scientific">Longivirga aurantiaca</name>
    <dbReference type="NCBI Taxonomy" id="1837743"/>
    <lineage>
        <taxon>Bacteria</taxon>
        <taxon>Bacillati</taxon>
        <taxon>Actinomycetota</taxon>
        <taxon>Actinomycetes</taxon>
        <taxon>Sporichthyales</taxon>
        <taxon>Sporichthyaceae</taxon>
        <taxon>Longivirga</taxon>
    </lineage>
</organism>
<evidence type="ECO:0000256" key="2">
    <source>
        <dbReference type="ARBA" id="ARBA00022679"/>
    </source>
</evidence>
<dbReference type="CDD" id="cd02440">
    <property type="entry name" value="AdoMet_MTases"/>
    <property type="match status" value="1"/>
</dbReference>
<dbReference type="RefSeq" id="WP_386766189.1">
    <property type="nucleotide sequence ID" value="NZ_JBHSTI010000008.1"/>
</dbReference>
<dbReference type="GO" id="GO:0032259">
    <property type="term" value="P:methylation"/>
    <property type="evidence" value="ECO:0007669"/>
    <property type="project" value="UniProtKB-KW"/>
</dbReference>
<keyword evidence="6" id="KW-1185">Reference proteome</keyword>
<evidence type="ECO:0000313" key="6">
    <source>
        <dbReference type="Proteomes" id="UP001596138"/>
    </source>
</evidence>
<dbReference type="GO" id="GO:0061542">
    <property type="term" value="F:3-demethylubiquinol 3-O-methyltransferase activity"/>
    <property type="evidence" value="ECO:0007669"/>
    <property type="project" value="UniProtKB-EC"/>
</dbReference>
<dbReference type="PANTHER" id="PTHR43464:SF19">
    <property type="entry name" value="UBIQUINONE BIOSYNTHESIS O-METHYLTRANSFERASE, MITOCHONDRIAL"/>
    <property type="match status" value="1"/>
</dbReference>
<reference evidence="6" key="1">
    <citation type="journal article" date="2019" name="Int. J. Syst. Evol. Microbiol.">
        <title>The Global Catalogue of Microorganisms (GCM) 10K type strain sequencing project: providing services to taxonomists for standard genome sequencing and annotation.</title>
        <authorList>
            <consortium name="The Broad Institute Genomics Platform"/>
            <consortium name="The Broad Institute Genome Sequencing Center for Infectious Disease"/>
            <person name="Wu L."/>
            <person name="Ma J."/>
        </authorList>
    </citation>
    <scope>NUCLEOTIDE SEQUENCE [LARGE SCALE GENOMIC DNA]</scope>
    <source>
        <strain evidence="6">CGMCC 4.7317</strain>
    </source>
</reference>
<evidence type="ECO:0000259" key="4">
    <source>
        <dbReference type="Pfam" id="PF13649"/>
    </source>
</evidence>
<keyword evidence="1 5" id="KW-0489">Methyltransferase</keyword>
<dbReference type="InterPro" id="IPR041698">
    <property type="entry name" value="Methyltransf_25"/>
</dbReference>
<dbReference type="Pfam" id="PF13649">
    <property type="entry name" value="Methyltransf_25"/>
    <property type="match status" value="1"/>
</dbReference>
<keyword evidence="3" id="KW-0949">S-adenosyl-L-methionine</keyword>
<evidence type="ECO:0000313" key="5">
    <source>
        <dbReference type="EMBL" id="MFC6238193.1"/>
    </source>
</evidence>
<evidence type="ECO:0000256" key="1">
    <source>
        <dbReference type="ARBA" id="ARBA00022603"/>
    </source>
</evidence>
<dbReference type="Proteomes" id="UP001596138">
    <property type="component" value="Unassembled WGS sequence"/>
</dbReference>
<dbReference type="EC" id="2.1.1.64" evidence="5"/>
<sequence length="259" mass="28092">MTAAEQWRADLATWAIPPEILDAAPEDPWIHPVEMFTVSGEVPDSPSHARAREALPEGGSVLDVGCGGGRASLALLPRAGVVTGVDSSARMLAQYAAAADERGVAHAEMLGTWPESVDGVPAADVVVCHHVVYNVPDLPPFLLALADRAVRRVVLELPVTHPLTHMSPLWRQFWGLERPTRPTAEDCLAVAREAGIDATLDVWDDEPFEQRTTLTPAQRAHYLRVRLCLPADREPEVVAALQAAGPPAPRRTATLWWDV</sequence>
<comment type="caution">
    <text evidence="5">The sequence shown here is derived from an EMBL/GenBank/DDBJ whole genome shotgun (WGS) entry which is preliminary data.</text>
</comment>
<accession>A0ABW1T282</accession>
<dbReference type="InterPro" id="IPR029063">
    <property type="entry name" value="SAM-dependent_MTases_sf"/>
</dbReference>
<name>A0ABW1T282_9ACTN</name>